<evidence type="ECO:0000313" key="5">
    <source>
        <dbReference type="EMBL" id="HJC70146.1"/>
    </source>
</evidence>
<evidence type="ECO:0000256" key="2">
    <source>
        <dbReference type="ARBA" id="ARBA00022840"/>
    </source>
</evidence>
<dbReference type="Pfam" id="PF17764">
    <property type="entry name" value="PriA_3primeBD"/>
    <property type="match status" value="1"/>
</dbReference>
<dbReference type="GO" id="GO:0006310">
    <property type="term" value="P:DNA recombination"/>
    <property type="evidence" value="ECO:0007669"/>
    <property type="project" value="TreeGrafter"/>
</dbReference>
<accession>A0A9D2Q269</accession>
<keyword evidence="3" id="KW-0238">DNA-binding</keyword>
<name>A0A9D2Q269_9MICO</name>
<dbReference type="GO" id="GO:0005524">
    <property type="term" value="F:ATP binding"/>
    <property type="evidence" value="ECO:0007669"/>
    <property type="project" value="UniProtKB-KW"/>
</dbReference>
<dbReference type="GO" id="GO:0003677">
    <property type="term" value="F:DNA binding"/>
    <property type="evidence" value="ECO:0007669"/>
    <property type="project" value="UniProtKB-KW"/>
</dbReference>
<dbReference type="GO" id="GO:0006302">
    <property type="term" value="P:double-strand break repair"/>
    <property type="evidence" value="ECO:0007669"/>
    <property type="project" value="TreeGrafter"/>
</dbReference>
<keyword evidence="1" id="KW-0547">Nucleotide-binding</keyword>
<keyword evidence="2" id="KW-0067">ATP-binding</keyword>
<protein>
    <submittedName>
        <fullName evidence="5">Primosomal protein N</fullName>
    </submittedName>
</protein>
<dbReference type="GO" id="GO:0043138">
    <property type="term" value="F:3'-5' DNA helicase activity"/>
    <property type="evidence" value="ECO:0007669"/>
    <property type="project" value="TreeGrafter"/>
</dbReference>
<comment type="caution">
    <text evidence="5">The sequence shown here is derived from an EMBL/GenBank/DDBJ whole genome shotgun (WGS) entry which is preliminary data.</text>
</comment>
<dbReference type="PANTHER" id="PTHR30580">
    <property type="entry name" value="PRIMOSOMAL PROTEIN N"/>
    <property type="match status" value="1"/>
</dbReference>
<feature type="domain" description="Primosomal protein N' 3' DNA-binding" evidence="4">
    <location>
        <begin position="25"/>
        <end position="115"/>
    </location>
</feature>
<dbReference type="PANTHER" id="PTHR30580:SF0">
    <property type="entry name" value="PRIMOSOMAL PROTEIN N"/>
    <property type="match status" value="1"/>
</dbReference>
<dbReference type="Proteomes" id="UP000823854">
    <property type="component" value="Unassembled WGS sequence"/>
</dbReference>
<sequence length="131" mass="14130">MRTTAGFEVVEELPVASVRLVGVLPHLDRPFEYAVTPATAAAGPGMRVRVRFSGKDTEGIVLERRAEPTTDRALAPLTRLVSEDVVVPSAMMRVCEEVAERCAGTVGDVLRLALPPRHARAEKADRAAAEK</sequence>
<dbReference type="AlphaFoldDB" id="A0A9D2Q269"/>
<reference evidence="5" key="1">
    <citation type="journal article" date="2021" name="PeerJ">
        <title>Extensive microbial diversity within the chicken gut microbiome revealed by metagenomics and culture.</title>
        <authorList>
            <person name="Gilroy R."/>
            <person name="Ravi A."/>
            <person name="Getino M."/>
            <person name="Pursley I."/>
            <person name="Horton D.L."/>
            <person name="Alikhan N.F."/>
            <person name="Baker D."/>
            <person name="Gharbi K."/>
            <person name="Hall N."/>
            <person name="Watson M."/>
            <person name="Adriaenssens E.M."/>
            <person name="Foster-Nyarko E."/>
            <person name="Jarju S."/>
            <person name="Secka A."/>
            <person name="Antonio M."/>
            <person name="Oren A."/>
            <person name="Chaudhuri R.R."/>
            <person name="La Ragione R."/>
            <person name="Hildebrand F."/>
            <person name="Pallen M.J."/>
        </authorList>
    </citation>
    <scope>NUCLEOTIDE SEQUENCE</scope>
    <source>
        <strain evidence="5">CHK130-7132</strain>
    </source>
</reference>
<dbReference type="GO" id="GO:0006270">
    <property type="term" value="P:DNA replication initiation"/>
    <property type="evidence" value="ECO:0007669"/>
    <property type="project" value="TreeGrafter"/>
</dbReference>
<evidence type="ECO:0000313" key="6">
    <source>
        <dbReference type="Proteomes" id="UP000823854"/>
    </source>
</evidence>
<dbReference type="Gene3D" id="3.40.1440.60">
    <property type="entry name" value="PriA, 3(prime) DNA-binding domain"/>
    <property type="match status" value="1"/>
</dbReference>
<organism evidence="5 6">
    <name type="scientific">Candidatus Brachybacterium intestinipullorum</name>
    <dbReference type="NCBI Taxonomy" id="2838512"/>
    <lineage>
        <taxon>Bacteria</taxon>
        <taxon>Bacillati</taxon>
        <taxon>Actinomycetota</taxon>
        <taxon>Actinomycetes</taxon>
        <taxon>Micrococcales</taxon>
        <taxon>Dermabacteraceae</taxon>
        <taxon>Brachybacterium</taxon>
    </lineage>
</organism>
<proteinExistence type="predicted"/>
<dbReference type="InterPro" id="IPR041222">
    <property type="entry name" value="PriA_3primeBD"/>
</dbReference>
<evidence type="ECO:0000256" key="1">
    <source>
        <dbReference type="ARBA" id="ARBA00022741"/>
    </source>
</evidence>
<dbReference type="InterPro" id="IPR042115">
    <property type="entry name" value="PriA_3primeBD_sf"/>
</dbReference>
<reference evidence="5" key="2">
    <citation type="submission" date="2021-04" db="EMBL/GenBank/DDBJ databases">
        <authorList>
            <person name="Gilroy R."/>
        </authorList>
    </citation>
    <scope>NUCLEOTIDE SEQUENCE</scope>
    <source>
        <strain evidence="5">CHK130-7132</strain>
    </source>
</reference>
<evidence type="ECO:0000256" key="3">
    <source>
        <dbReference type="ARBA" id="ARBA00023125"/>
    </source>
</evidence>
<dbReference type="EMBL" id="DWWC01000225">
    <property type="protein sequence ID" value="HJC70146.1"/>
    <property type="molecule type" value="Genomic_DNA"/>
</dbReference>
<feature type="non-terminal residue" evidence="5">
    <location>
        <position position="131"/>
    </location>
</feature>
<gene>
    <name evidence="5" type="ORF">H9932_10820</name>
</gene>
<evidence type="ECO:0000259" key="4">
    <source>
        <dbReference type="Pfam" id="PF17764"/>
    </source>
</evidence>